<gene>
    <name evidence="14" type="primary">Snap47</name>
</gene>
<evidence type="ECO:0000256" key="11">
    <source>
        <dbReference type="ARBA" id="ARBA00063368"/>
    </source>
</evidence>
<evidence type="ECO:0000256" key="6">
    <source>
        <dbReference type="ARBA" id="ARBA00023136"/>
    </source>
</evidence>
<evidence type="ECO:0000256" key="1">
    <source>
        <dbReference type="ARBA" id="ARBA00004308"/>
    </source>
</evidence>
<dbReference type="Gene3D" id="2.30.29.30">
    <property type="entry name" value="Pleckstrin-homology domain (PH domain)/Phosphotyrosine-binding domain (PTB)"/>
    <property type="match status" value="1"/>
</dbReference>
<evidence type="ECO:0000256" key="10">
    <source>
        <dbReference type="ARBA" id="ARBA00055054"/>
    </source>
</evidence>
<dbReference type="SUPFAM" id="SSF58038">
    <property type="entry name" value="SNARE fusion complex"/>
    <property type="match status" value="2"/>
</dbReference>
<dbReference type="GO" id="GO:0016082">
    <property type="term" value="P:synaptic vesicle priming"/>
    <property type="evidence" value="ECO:0007669"/>
    <property type="project" value="TreeGrafter"/>
</dbReference>
<dbReference type="GO" id="GO:0031629">
    <property type="term" value="P:synaptic vesicle fusion to presynaptic active zone membrane"/>
    <property type="evidence" value="ECO:0007669"/>
    <property type="project" value="TreeGrafter"/>
</dbReference>
<comment type="function">
    <text evidence="10">May play a role in intracellular membrane fusion.</text>
</comment>
<dbReference type="GO" id="GO:0019905">
    <property type="term" value="F:syntaxin binding"/>
    <property type="evidence" value="ECO:0007669"/>
    <property type="project" value="TreeGrafter"/>
</dbReference>
<protein>
    <recommendedName>
        <fullName evidence="8">Synaptosomal-associated protein 47</fullName>
    </recommendedName>
    <alternativeName>
        <fullName evidence="9">Synaptosomal-associated 47 kDa protein</fullName>
    </alternativeName>
</protein>
<evidence type="ECO:0000256" key="2">
    <source>
        <dbReference type="ARBA" id="ARBA00004556"/>
    </source>
</evidence>
<keyword evidence="4" id="KW-0677">Repeat</keyword>
<evidence type="ECO:0000256" key="7">
    <source>
        <dbReference type="ARBA" id="ARBA00024354"/>
    </source>
</evidence>
<dbReference type="Proteomes" id="UP000515203">
    <property type="component" value="Unplaced"/>
</dbReference>
<dbReference type="FunFam" id="2.30.29.30:FF:000269">
    <property type="entry name" value="Synaptosomal-associated protein 47"/>
    <property type="match status" value="1"/>
</dbReference>
<dbReference type="OrthoDB" id="10009801at2759"/>
<dbReference type="FunFam" id="1.20.5.110:FF:000052">
    <property type="entry name" value="synaptosomal-associated protein 47"/>
    <property type="match status" value="1"/>
</dbReference>
<proteinExistence type="inferred from homology"/>
<evidence type="ECO:0000256" key="3">
    <source>
        <dbReference type="ARBA" id="ARBA00022490"/>
    </source>
</evidence>
<dbReference type="RefSeq" id="XP_004647560.1">
    <property type="nucleotide sequence ID" value="XM_004647503.2"/>
</dbReference>
<dbReference type="PANTHER" id="PTHR19305">
    <property type="entry name" value="SYNAPTOSOMAL ASSOCIATED PROTEIN"/>
    <property type="match status" value="1"/>
</dbReference>
<dbReference type="CTD" id="116841"/>
<dbReference type="InterPro" id="IPR000727">
    <property type="entry name" value="T_SNARE_dom"/>
</dbReference>
<keyword evidence="13" id="KW-1185">Reference proteome</keyword>
<evidence type="ECO:0000256" key="9">
    <source>
        <dbReference type="ARBA" id="ARBA00032027"/>
    </source>
</evidence>
<dbReference type="GO" id="GO:0098793">
    <property type="term" value="C:presynapse"/>
    <property type="evidence" value="ECO:0007669"/>
    <property type="project" value="GOC"/>
</dbReference>
<organism evidence="13 14">
    <name type="scientific">Octodon degus</name>
    <name type="common">Degu</name>
    <name type="synonym">Sciurus degus</name>
    <dbReference type="NCBI Taxonomy" id="10160"/>
    <lineage>
        <taxon>Eukaryota</taxon>
        <taxon>Metazoa</taxon>
        <taxon>Chordata</taxon>
        <taxon>Craniata</taxon>
        <taxon>Vertebrata</taxon>
        <taxon>Euteleostomi</taxon>
        <taxon>Mammalia</taxon>
        <taxon>Eutheria</taxon>
        <taxon>Euarchontoglires</taxon>
        <taxon>Glires</taxon>
        <taxon>Rodentia</taxon>
        <taxon>Hystricomorpha</taxon>
        <taxon>Octodontidae</taxon>
        <taxon>Octodon</taxon>
    </lineage>
</organism>
<dbReference type="PROSITE" id="PS50192">
    <property type="entry name" value="T_SNARE"/>
    <property type="match status" value="1"/>
</dbReference>
<evidence type="ECO:0000256" key="4">
    <source>
        <dbReference type="ARBA" id="ARBA00022737"/>
    </source>
</evidence>
<dbReference type="GeneID" id="101584544"/>
<accession>A0A6P3FV18</accession>
<dbReference type="Gene3D" id="1.20.5.110">
    <property type="match status" value="2"/>
</dbReference>
<keyword evidence="5" id="KW-0175">Coiled coil</keyword>
<comment type="similarity">
    <text evidence="7">Belongs to the SVAP1 family.</text>
</comment>
<dbReference type="InParanoid" id="A0A6P3FV18"/>
<dbReference type="GO" id="GO:0005886">
    <property type="term" value="C:plasma membrane"/>
    <property type="evidence" value="ECO:0007669"/>
    <property type="project" value="TreeGrafter"/>
</dbReference>
<feature type="domain" description="T-SNARE coiled-coil homology" evidence="12">
    <location>
        <begin position="355"/>
        <end position="409"/>
    </location>
</feature>
<comment type="subunit">
    <text evidence="11">Associates with the BLOC-1 complex. Interacts with BLOC1S6. Forms a complex containing SNAP47, VAMP2 and STX1A.</text>
</comment>
<keyword evidence="3" id="KW-0963">Cytoplasm</keyword>
<keyword evidence="6" id="KW-0472">Membrane</keyword>
<dbReference type="GO" id="GO:0005484">
    <property type="term" value="F:SNAP receptor activity"/>
    <property type="evidence" value="ECO:0007669"/>
    <property type="project" value="TreeGrafter"/>
</dbReference>
<dbReference type="GO" id="GO:0012505">
    <property type="term" value="C:endomembrane system"/>
    <property type="evidence" value="ECO:0007669"/>
    <property type="project" value="UniProtKB-SubCell"/>
</dbReference>
<dbReference type="AlphaFoldDB" id="A0A6P3FV18"/>
<evidence type="ECO:0000259" key="12">
    <source>
        <dbReference type="PROSITE" id="PS50192"/>
    </source>
</evidence>
<dbReference type="CDD" id="cd15888">
    <property type="entry name" value="SNARE_SNAP47N"/>
    <property type="match status" value="1"/>
</dbReference>
<evidence type="ECO:0000313" key="13">
    <source>
        <dbReference type="Proteomes" id="UP000515203"/>
    </source>
</evidence>
<evidence type="ECO:0000256" key="5">
    <source>
        <dbReference type="ARBA" id="ARBA00023054"/>
    </source>
</evidence>
<dbReference type="GO" id="GO:0031201">
    <property type="term" value="C:SNARE complex"/>
    <property type="evidence" value="ECO:0007669"/>
    <property type="project" value="TreeGrafter"/>
</dbReference>
<dbReference type="PANTHER" id="PTHR19305:SF1">
    <property type="entry name" value="SYNAPTOSOMAL-ASSOCIATED PROTEIN 47"/>
    <property type="match status" value="1"/>
</dbReference>
<dbReference type="InterPro" id="IPR011993">
    <property type="entry name" value="PH-like_dom_sf"/>
</dbReference>
<evidence type="ECO:0000256" key="8">
    <source>
        <dbReference type="ARBA" id="ARBA00024443"/>
    </source>
</evidence>
<evidence type="ECO:0000313" key="14">
    <source>
        <dbReference type="RefSeq" id="XP_004647560.1"/>
    </source>
</evidence>
<name>A0A6P3FV18_OCTDE</name>
<sequence length="410" mass="45271">MSGDVCVHSWSCSYYLALKKRWIPGSLSLTPHSLKFTAASTGEVLVGLPLASIVEVRKEASHFIFSAITVLERSCLKHWFGSLRPSRDVVFNVIEHFWRDLLLSQHVKATEVAPPAPTRGRELMGLMTSTQRHLEDAAKVLHHQGEQLDSVMKGLEKMESDLDVAGRLLTELESPSWWPFSSKLWKTPEEVKPRGAVSGASGEPCGKDEVVIQVPAVISRGAESRTQPGRLTVLVSALEIHGASAMLLHRFQRAEVDSVKVHSPYEVSICQRCTGKPDVAFRVLSARMPELIPVLEVRFSEKVEQLRDPTLLSSSRAASLARPAASGLMGCVVPTGGQEGRWPQPQKAQPLLPEDDAQKLTQILRKLKGLALDTEAELERQDAALEGITTAVEHATLTTDKHNRRMKRLM</sequence>
<reference evidence="14" key="1">
    <citation type="submission" date="2025-08" db="UniProtKB">
        <authorList>
            <consortium name="RefSeq"/>
        </authorList>
    </citation>
    <scope>IDENTIFICATION</scope>
</reference>
<comment type="subcellular location">
    <subcellularLocation>
        <location evidence="2">Cytoplasm</location>
        <location evidence="2">Perinuclear region</location>
    </subcellularLocation>
    <subcellularLocation>
        <location evidence="1">Endomembrane system</location>
    </subcellularLocation>
</comment>
<dbReference type="GO" id="GO:0048471">
    <property type="term" value="C:perinuclear region of cytoplasm"/>
    <property type="evidence" value="ECO:0007669"/>
    <property type="project" value="UniProtKB-SubCell"/>
</dbReference>
<dbReference type="FunCoup" id="A0A6P3FV18">
    <property type="interactions" value="761"/>
</dbReference>